<organism evidence="4 5">
    <name type="scientific">Kryptolebias marmoratus</name>
    <name type="common">Mangrove killifish</name>
    <name type="synonym">Rivulus marmoratus</name>
    <dbReference type="NCBI Taxonomy" id="37003"/>
    <lineage>
        <taxon>Eukaryota</taxon>
        <taxon>Metazoa</taxon>
        <taxon>Chordata</taxon>
        <taxon>Craniata</taxon>
        <taxon>Vertebrata</taxon>
        <taxon>Euteleostomi</taxon>
        <taxon>Actinopterygii</taxon>
        <taxon>Neopterygii</taxon>
        <taxon>Teleostei</taxon>
        <taxon>Neoteleostei</taxon>
        <taxon>Acanthomorphata</taxon>
        <taxon>Ovalentaria</taxon>
        <taxon>Atherinomorphae</taxon>
        <taxon>Cyprinodontiformes</taxon>
        <taxon>Rivulidae</taxon>
        <taxon>Kryptolebias</taxon>
    </lineage>
</organism>
<feature type="signal peptide" evidence="2">
    <location>
        <begin position="1"/>
        <end position="16"/>
    </location>
</feature>
<dbReference type="InterPro" id="IPR038175">
    <property type="entry name" value="CBM21_dom_sf"/>
</dbReference>
<evidence type="ECO:0000313" key="4">
    <source>
        <dbReference type="Ensembl" id="ENSKMAP00000017279.1"/>
    </source>
</evidence>
<feature type="region of interest" description="Disordered" evidence="1">
    <location>
        <begin position="18"/>
        <end position="40"/>
    </location>
</feature>
<keyword evidence="5" id="KW-1185">Reference proteome</keyword>
<dbReference type="InterPro" id="IPR005036">
    <property type="entry name" value="CBM21_dom"/>
</dbReference>
<dbReference type="PANTHER" id="PTHR12307">
    <property type="entry name" value="PROTEIN PHOSPHATASE 1 REGULATORY SUBUNIT"/>
    <property type="match status" value="1"/>
</dbReference>
<keyword evidence="2" id="KW-0732">Signal</keyword>
<dbReference type="GO" id="GO:2001069">
    <property type="term" value="F:glycogen binding"/>
    <property type="evidence" value="ECO:0007669"/>
    <property type="project" value="TreeGrafter"/>
</dbReference>
<dbReference type="GeneTree" id="ENSGT00940000163747"/>
<protein>
    <submittedName>
        <fullName evidence="4">Protein phosphatase 1 regulatory subunit 3G</fullName>
    </submittedName>
</protein>
<evidence type="ECO:0000313" key="5">
    <source>
        <dbReference type="Proteomes" id="UP000264800"/>
    </source>
</evidence>
<dbReference type="OMA" id="PHREQNN"/>
<dbReference type="GO" id="GO:0008157">
    <property type="term" value="F:protein phosphatase 1 binding"/>
    <property type="evidence" value="ECO:0007669"/>
    <property type="project" value="TreeGrafter"/>
</dbReference>
<evidence type="ECO:0000256" key="2">
    <source>
        <dbReference type="SAM" id="SignalP"/>
    </source>
</evidence>
<reference evidence="4" key="1">
    <citation type="submission" date="2025-08" db="UniProtKB">
        <authorList>
            <consortium name="Ensembl"/>
        </authorList>
    </citation>
    <scope>IDENTIFICATION</scope>
</reference>
<dbReference type="PANTHER" id="PTHR12307:SF7">
    <property type="entry name" value="PROTEIN PHOSPHATASE 1 REGULATORY SUBUNIT 3G"/>
    <property type="match status" value="1"/>
</dbReference>
<dbReference type="AlphaFoldDB" id="A0A3Q3B068"/>
<dbReference type="PROSITE" id="PS51159">
    <property type="entry name" value="CBM21"/>
    <property type="match status" value="1"/>
</dbReference>
<dbReference type="InterPro" id="IPR050782">
    <property type="entry name" value="PP1_regulatory_subunit_3"/>
</dbReference>
<dbReference type="GO" id="GO:0005979">
    <property type="term" value="P:regulation of glycogen biosynthetic process"/>
    <property type="evidence" value="ECO:0007669"/>
    <property type="project" value="TreeGrafter"/>
</dbReference>
<proteinExistence type="predicted"/>
<dbReference type="Pfam" id="PF03370">
    <property type="entry name" value="CBM_21"/>
    <property type="match status" value="1"/>
</dbReference>
<reference evidence="4" key="2">
    <citation type="submission" date="2025-09" db="UniProtKB">
        <authorList>
            <consortium name="Ensembl"/>
        </authorList>
    </citation>
    <scope>IDENTIFICATION</scope>
</reference>
<accession>A0A3Q3B068</accession>
<dbReference type="STRING" id="37003.ENSKMAP00000017279"/>
<evidence type="ECO:0000259" key="3">
    <source>
        <dbReference type="PROSITE" id="PS51159"/>
    </source>
</evidence>
<dbReference type="Proteomes" id="UP000264800">
    <property type="component" value="Unplaced"/>
</dbReference>
<evidence type="ECO:0000256" key="1">
    <source>
        <dbReference type="SAM" id="MobiDB-lite"/>
    </source>
</evidence>
<name>A0A3Q3B068_KRYMA</name>
<dbReference type="Ensembl" id="ENSKMAT00000017517.1">
    <property type="protein sequence ID" value="ENSKMAP00000017279.1"/>
    <property type="gene ID" value="ENSKMAG00000012876.1"/>
</dbReference>
<sequence>MSLCVSLGVSVSVSLCDPVQDSGLCPPPPHPGGRDSYRKEEDLDDELDASHLERFMRDRRRARSLPAYPAALLDADSDSGRKRVTFADSLGLTLTSVKHFSSQEEPQIPSKVLSRHKSFPPQQDLNDLCQNLRSALDTDRLVACFPELRDPDQRVLDLRVCLEKLHITQFEFRGQIRVLRGLGVREVGVRYTFNGWLSHVDAQALPVPVPVPVPGEDPAGSEEERFGFTVYTPPFMDPSSAVDFAVFLRSDQGEFWDNNQGRNYTLRYRSLPDRSKTTKITVDVFDPQKNQKFKENRKNHIKTFIDQSQRF</sequence>
<dbReference type="Gene3D" id="2.60.40.2440">
    <property type="entry name" value="Carbohydrate binding type-21 domain"/>
    <property type="match status" value="1"/>
</dbReference>
<feature type="domain" description="CBM21" evidence="3">
    <location>
        <begin position="152"/>
        <end position="267"/>
    </location>
</feature>
<feature type="chain" id="PRO_5018666615" evidence="2">
    <location>
        <begin position="17"/>
        <end position="311"/>
    </location>
</feature>
<dbReference type="GO" id="GO:0000164">
    <property type="term" value="C:protein phosphatase type 1 complex"/>
    <property type="evidence" value="ECO:0007669"/>
    <property type="project" value="TreeGrafter"/>
</dbReference>